<dbReference type="Pfam" id="PF13602">
    <property type="entry name" value="ADH_zinc_N_2"/>
    <property type="match status" value="2"/>
</dbReference>
<dbReference type="Pfam" id="PF00550">
    <property type="entry name" value="PP-binding"/>
    <property type="match status" value="3"/>
</dbReference>
<gene>
    <name evidence="10" type="primary">hapB</name>
</gene>
<dbReference type="InterPro" id="IPR011032">
    <property type="entry name" value="GroES-like_sf"/>
</dbReference>
<evidence type="ECO:0000256" key="2">
    <source>
        <dbReference type="ARBA" id="ARBA00022553"/>
    </source>
</evidence>
<name>A0A1B3TNB2_9BACT</name>
<dbReference type="InterPro" id="IPR013154">
    <property type="entry name" value="ADH-like_N"/>
</dbReference>
<dbReference type="InterPro" id="IPR050091">
    <property type="entry name" value="PKS_NRPS_Biosynth_Enz"/>
</dbReference>
<dbReference type="SUPFAM" id="SSF50129">
    <property type="entry name" value="GroES-like"/>
    <property type="match status" value="2"/>
</dbReference>
<evidence type="ECO:0000256" key="4">
    <source>
        <dbReference type="ARBA" id="ARBA00023268"/>
    </source>
</evidence>
<feature type="domain" description="PKS/mFAS DH" evidence="9">
    <location>
        <begin position="919"/>
        <end position="1206"/>
    </location>
</feature>
<evidence type="ECO:0000256" key="6">
    <source>
        <dbReference type="PROSITE-ProRule" id="PRU01363"/>
    </source>
</evidence>
<evidence type="ECO:0000256" key="5">
    <source>
        <dbReference type="ARBA" id="ARBA00054155"/>
    </source>
</evidence>
<evidence type="ECO:0000259" key="9">
    <source>
        <dbReference type="PROSITE" id="PS52019"/>
    </source>
</evidence>
<accession>A0A1B3TNB2</accession>
<dbReference type="GO" id="GO:0004315">
    <property type="term" value="F:3-oxoacyl-[acyl-carrier-protein] synthase activity"/>
    <property type="evidence" value="ECO:0007669"/>
    <property type="project" value="InterPro"/>
</dbReference>
<dbReference type="InterPro" id="IPR032821">
    <property type="entry name" value="PKS_assoc"/>
</dbReference>
<dbReference type="SMART" id="SM00829">
    <property type="entry name" value="PKS_ER"/>
    <property type="match status" value="2"/>
</dbReference>
<dbReference type="InterPro" id="IPR013968">
    <property type="entry name" value="PKS_KR"/>
</dbReference>
<dbReference type="InterPro" id="IPR057326">
    <property type="entry name" value="KR_dom"/>
</dbReference>
<feature type="active site" description="Proton donor; for dehydratase activity" evidence="6">
    <location>
        <position position="4729"/>
    </location>
</feature>
<dbReference type="GO" id="GO:0031177">
    <property type="term" value="F:phosphopantetheine binding"/>
    <property type="evidence" value="ECO:0007669"/>
    <property type="project" value="InterPro"/>
</dbReference>
<dbReference type="InterPro" id="IPR016039">
    <property type="entry name" value="Thiolase-like"/>
</dbReference>
<dbReference type="SUPFAM" id="SSF52151">
    <property type="entry name" value="FabD/lysophospholipase-like"/>
    <property type="match status" value="3"/>
</dbReference>
<dbReference type="GO" id="GO:0016491">
    <property type="term" value="F:oxidoreductase activity"/>
    <property type="evidence" value="ECO:0007669"/>
    <property type="project" value="InterPro"/>
</dbReference>
<dbReference type="InterPro" id="IPR049551">
    <property type="entry name" value="PKS_DH_C"/>
</dbReference>
<dbReference type="PROSITE" id="PS01162">
    <property type="entry name" value="QOR_ZETA_CRYSTAL"/>
    <property type="match status" value="1"/>
</dbReference>
<dbReference type="InterPro" id="IPR036736">
    <property type="entry name" value="ACP-like_sf"/>
</dbReference>
<dbReference type="InterPro" id="IPR009081">
    <property type="entry name" value="PP-bd_ACP"/>
</dbReference>
<dbReference type="InterPro" id="IPR049490">
    <property type="entry name" value="C883_1060-like_KR_N"/>
</dbReference>
<dbReference type="Pfam" id="PF21394">
    <property type="entry name" value="Beta-ketacyl_N"/>
    <property type="match status" value="1"/>
</dbReference>
<evidence type="ECO:0000259" key="8">
    <source>
        <dbReference type="PROSITE" id="PS52004"/>
    </source>
</evidence>
<dbReference type="Gene3D" id="3.40.366.10">
    <property type="entry name" value="Malonyl-Coenzyme A Acyl Carrier Protein, domain 2"/>
    <property type="match status" value="3"/>
</dbReference>
<dbReference type="SUPFAM" id="SSF53901">
    <property type="entry name" value="Thiolase-like"/>
    <property type="match status" value="3"/>
</dbReference>
<dbReference type="Pfam" id="PF02801">
    <property type="entry name" value="Ketoacyl-synt_C"/>
    <property type="match status" value="3"/>
</dbReference>
<dbReference type="InterPro" id="IPR020807">
    <property type="entry name" value="PKS_DH"/>
</dbReference>
<dbReference type="InterPro" id="IPR020806">
    <property type="entry name" value="PKS_PP-bd"/>
</dbReference>
<reference evidence="10" key="1">
    <citation type="journal article" date="2016" name="Angew. Chem. Int. Ed. Engl.">
        <title>Isolation, Structure Elucidation, and (Bio)Synthesis of Haprolid, a Cell-Type-Specific Myxobacterial Cytotoxin.</title>
        <authorList>
            <person name="Steinmetz H."/>
            <person name="Li J."/>
            <person name="Fu C."/>
            <person name="Zaburannyi N."/>
            <person name="Kunze B."/>
            <person name="Harmrolfs K."/>
            <person name="Schmitt V."/>
            <person name="Herrmann J."/>
            <person name="Reichenbach H."/>
            <person name="Hofle G."/>
            <person name="Kalesse M."/>
            <person name="Muller R."/>
        </authorList>
    </citation>
    <scope>NUCLEOTIDE SEQUENCE</scope>
    <source>
        <strain evidence="10">Har1</strain>
    </source>
</reference>
<dbReference type="FunFam" id="3.40.47.10:FF:000019">
    <property type="entry name" value="Polyketide synthase type I"/>
    <property type="match status" value="3"/>
</dbReference>
<dbReference type="InterPro" id="IPR014030">
    <property type="entry name" value="Ketoacyl_synth_N"/>
</dbReference>
<dbReference type="InterPro" id="IPR042104">
    <property type="entry name" value="PKS_dehydratase_sf"/>
</dbReference>
<keyword evidence="1" id="KW-0596">Phosphopantetheine</keyword>
<dbReference type="SMART" id="SM00822">
    <property type="entry name" value="PKS_KR"/>
    <property type="match status" value="3"/>
</dbReference>
<feature type="region of interest" description="C-terminal hotdog fold" evidence="6">
    <location>
        <begin position="4668"/>
        <end position="4818"/>
    </location>
</feature>
<evidence type="ECO:0000259" key="7">
    <source>
        <dbReference type="PROSITE" id="PS50075"/>
    </source>
</evidence>
<keyword evidence="4" id="KW-0511">Multifunctional enzyme</keyword>
<dbReference type="Gene3D" id="3.30.70.3290">
    <property type="match status" value="3"/>
</dbReference>
<dbReference type="SUPFAM" id="SSF47336">
    <property type="entry name" value="ACP-like"/>
    <property type="match status" value="3"/>
</dbReference>
<dbReference type="Gene3D" id="3.40.50.720">
    <property type="entry name" value="NAD(P)-binding Rossmann-like Domain"/>
    <property type="match status" value="6"/>
</dbReference>
<dbReference type="Pfam" id="PF22621">
    <property type="entry name" value="CurL-like_PKS_C"/>
    <property type="match status" value="2"/>
</dbReference>
<dbReference type="Pfam" id="PF08659">
    <property type="entry name" value="KR"/>
    <property type="match status" value="3"/>
</dbReference>
<evidence type="ECO:0000256" key="3">
    <source>
        <dbReference type="ARBA" id="ARBA00022679"/>
    </source>
</evidence>
<dbReference type="Gene3D" id="1.10.1200.10">
    <property type="entry name" value="ACP-like"/>
    <property type="match status" value="3"/>
</dbReference>
<proteinExistence type="predicted"/>
<dbReference type="GO" id="GO:0004312">
    <property type="term" value="F:fatty acid synthase activity"/>
    <property type="evidence" value="ECO:0007669"/>
    <property type="project" value="TreeGrafter"/>
</dbReference>
<dbReference type="SMART" id="SM00826">
    <property type="entry name" value="PKS_DH"/>
    <property type="match status" value="2"/>
</dbReference>
<dbReference type="InterPro" id="IPR020843">
    <property type="entry name" value="ER"/>
</dbReference>
<feature type="region of interest" description="C-terminal hotdog fold" evidence="6">
    <location>
        <begin position="1060"/>
        <end position="1206"/>
    </location>
</feature>
<evidence type="ECO:0000313" key="10">
    <source>
        <dbReference type="EMBL" id="AOG74797.1"/>
    </source>
</evidence>
<dbReference type="FunFam" id="3.40.366.10:FF:000002">
    <property type="entry name" value="Probable polyketide synthase 2"/>
    <property type="match status" value="3"/>
</dbReference>
<feature type="domain" description="PKS/mFAS DH" evidence="9">
    <location>
        <begin position="4526"/>
        <end position="4818"/>
    </location>
</feature>
<feature type="domain" description="Carrier" evidence="7">
    <location>
        <begin position="5693"/>
        <end position="5770"/>
    </location>
</feature>
<protein>
    <submittedName>
        <fullName evidence="10">Polyketide synthase</fullName>
    </submittedName>
</protein>
<dbReference type="SMART" id="SM01294">
    <property type="entry name" value="PKS_PP_betabranch"/>
    <property type="match status" value="3"/>
</dbReference>
<dbReference type="PROSITE" id="PS52004">
    <property type="entry name" value="KS3_2"/>
    <property type="match status" value="3"/>
</dbReference>
<dbReference type="InterPro" id="IPR049552">
    <property type="entry name" value="PKS_DH_N"/>
</dbReference>
<feature type="domain" description="Ketosynthase family 3 (KS3)" evidence="8">
    <location>
        <begin position="3623"/>
        <end position="4048"/>
    </location>
</feature>
<feature type="domain" description="Ketosynthase family 3 (KS3)" evidence="8">
    <location>
        <begin position="34"/>
        <end position="454"/>
    </location>
</feature>
<dbReference type="SMART" id="SM00827">
    <property type="entry name" value="PKS_AT"/>
    <property type="match status" value="3"/>
</dbReference>
<evidence type="ECO:0000256" key="1">
    <source>
        <dbReference type="ARBA" id="ARBA00022450"/>
    </source>
</evidence>
<dbReference type="Gene3D" id="3.90.180.10">
    <property type="entry name" value="Medium-chain alcohol dehydrogenases, catalytic domain"/>
    <property type="match status" value="2"/>
</dbReference>
<dbReference type="Gene3D" id="3.10.129.110">
    <property type="entry name" value="Polyketide synthase dehydratase"/>
    <property type="match status" value="2"/>
</dbReference>
<dbReference type="EMBL" id="KX767522">
    <property type="protein sequence ID" value="AOG74797.1"/>
    <property type="molecule type" value="Genomic_DNA"/>
</dbReference>
<dbReference type="CDD" id="cd05195">
    <property type="entry name" value="enoyl_red"/>
    <property type="match status" value="2"/>
</dbReference>
<dbReference type="FunFam" id="3.40.50.720:FF:000209">
    <property type="entry name" value="Polyketide synthase Pks12"/>
    <property type="match status" value="2"/>
</dbReference>
<dbReference type="PROSITE" id="PS00606">
    <property type="entry name" value="KS3_1"/>
    <property type="match status" value="3"/>
</dbReference>
<dbReference type="InterPro" id="IPR018201">
    <property type="entry name" value="Ketoacyl_synth_AS"/>
</dbReference>
<feature type="domain" description="Ketosynthase family 3 (KS3)" evidence="8">
    <location>
        <begin position="2129"/>
        <end position="2554"/>
    </location>
</feature>
<dbReference type="GO" id="GO:0006633">
    <property type="term" value="P:fatty acid biosynthetic process"/>
    <property type="evidence" value="ECO:0007669"/>
    <property type="project" value="InterPro"/>
</dbReference>
<dbReference type="InterPro" id="IPR016036">
    <property type="entry name" value="Malonyl_transacylase_ACP-bd"/>
</dbReference>
<dbReference type="InterPro" id="IPR020841">
    <property type="entry name" value="PKS_Beta-ketoAc_synthase_dom"/>
</dbReference>
<feature type="active site" description="Proton acceptor; for dehydratase activity" evidence="6">
    <location>
        <position position="4559"/>
    </location>
</feature>
<dbReference type="InterPro" id="IPR049900">
    <property type="entry name" value="PKS_mFAS_DH"/>
</dbReference>
<dbReference type="Pfam" id="PF00109">
    <property type="entry name" value="ketoacyl-synt"/>
    <property type="match status" value="3"/>
</dbReference>
<dbReference type="PANTHER" id="PTHR43775:SF37">
    <property type="entry name" value="SI:DKEY-61P9.11"/>
    <property type="match status" value="1"/>
</dbReference>
<dbReference type="CDD" id="cd00833">
    <property type="entry name" value="PKS"/>
    <property type="match status" value="3"/>
</dbReference>
<dbReference type="PROSITE" id="PS50075">
    <property type="entry name" value="CARRIER"/>
    <property type="match status" value="3"/>
</dbReference>
<feature type="region of interest" description="N-terminal hotdog fold" evidence="6">
    <location>
        <begin position="4526"/>
        <end position="4651"/>
    </location>
</feature>
<dbReference type="InterPro" id="IPR036291">
    <property type="entry name" value="NAD(P)-bd_dom_sf"/>
</dbReference>
<dbReference type="InterPro" id="IPR001227">
    <property type="entry name" value="Ac_transferase_dom_sf"/>
</dbReference>
<feature type="region of interest" description="N-terminal hotdog fold" evidence="6">
    <location>
        <begin position="919"/>
        <end position="1045"/>
    </location>
</feature>
<dbReference type="Pfam" id="PF16197">
    <property type="entry name" value="KAsynt_C_assoc"/>
    <property type="match status" value="1"/>
</dbReference>
<organism evidence="10">
    <name type="scientific">Byssovorax cruenta</name>
    <dbReference type="NCBI Taxonomy" id="293647"/>
    <lineage>
        <taxon>Bacteria</taxon>
        <taxon>Pseudomonadati</taxon>
        <taxon>Myxococcota</taxon>
        <taxon>Polyangia</taxon>
        <taxon>Polyangiales</taxon>
        <taxon>Polyangiaceae</taxon>
        <taxon>Byssovorax</taxon>
    </lineage>
</organism>
<feature type="active site" description="Proton acceptor; for dehydratase activity" evidence="6">
    <location>
        <position position="950"/>
    </location>
</feature>
<dbReference type="PANTHER" id="PTHR43775">
    <property type="entry name" value="FATTY ACID SYNTHASE"/>
    <property type="match status" value="1"/>
</dbReference>
<feature type="domain" description="Carrier" evidence="7">
    <location>
        <begin position="2032"/>
        <end position="2110"/>
    </location>
</feature>
<dbReference type="SMART" id="SM00823">
    <property type="entry name" value="PKS_PP"/>
    <property type="match status" value="3"/>
</dbReference>
<dbReference type="InterPro" id="IPR014031">
    <property type="entry name" value="Ketoacyl_synth_C"/>
</dbReference>
<dbReference type="Pfam" id="PF00698">
    <property type="entry name" value="Acyl_transf_1"/>
    <property type="match status" value="3"/>
</dbReference>
<dbReference type="InterPro" id="IPR006162">
    <property type="entry name" value="Ppantetheine_attach_site"/>
</dbReference>
<dbReference type="PROSITE" id="PS52019">
    <property type="entry name" value="PKS_MFAS_DH"/>
    <property type="match status" value="2"/>
</dbReference>
<dbReference type="Pfam" id="PF14765">
    <property type="entry name" value="PS-DH"/>
    <property type="match status" value="2"/>
</dbReference>
<dbReference type="Gene3D" id="3.40.47.10">
    <property type="match status" value="3"/>
</dbReference>
<keyword evidence="2" id="KW-0597">Phosphoprotein</keyword>
<dbReference type="InterPro" id="IPR002364">
    <property type="entry name" value="Quin_OxRdtase/zeta-crystal_CS"/>
</dbReference>
<feature type="active site" description="Proton donor; for dehydratase activity" evidence="6">
    <location>
        <position position="1121"/>
    </location>
</feature>
<dbReference type="SUPFAM" id="SSF55048">
    <property type="entry name" value="Probable ACP-binding domain of malonyl-CoA ACP transacylase"/>
    <property type="match status" value="3"/>
</dbReference>
<keyword evidence="3" id="KW-0808">Transferase</keyword>
<comment type="function">
    <text evidence="5">Involved in production of the polyketide antibiotic thailandamide.</text>
</comment>
<sequence>MNNTEADYLARLRRAAVRVKELEFRLGALEHARTEPIAIIGLGCRFPGGGVHPEAFWKALREGVDGVSAIPEERWPSAAIPGDQLGTRWAGLLDAVDGFDAPFFGISPREAMSLDPQQRLLLEVAWEALEDAGQRHDLLVGSQTGVFLGIANLDYQHRVVSGSLEQIDAYSLTGNIQSTAAGRLSYVLGLEGPCVSVDTACSSSLVSVHLACQSLRHRESELALAGGVNLILSPATMHMLAQIQALSPDGRCKTFDARANGFVRGEGCGFVVLKRLSDAQRDGDRIWALIRGSAVNQDGRSTGLTTPNVLSQQALLRAALANAGVSPTQVGYVEAHGTGTSLGDPIELEALKEVLGQPRHDGSICALGSVKTNLGHLEAAAGIAGLIKAILALKHETIPRHLHFQTLNPRISLDATPFVVPVVELPWRPNGSPRIAGVSSFGISGTNAHLVLEEAPPGPTAAPEAGTSAFVLPLSAKSPQALSALSQAYGQFLTREASGHLADIAYTASVRRSHHAHRLAVVGSSREELCASLEAFARGEPHPGLVQGEALPGARPRVVFVYSGQGSQWAGMGRTLLEQEPVFRNALETCAPLIQQHAGFALLDVLAAPEDRSRLHHTEIAQPALFALQVALSALWRSWGVEPDAVLGHSVGEVAAAHLSGALSLEHAVRLVCFRGRVMQQATGLGKMASVALTPDAAQRSLQGYEDRLAIAAINDPGTVVLAGESAELAELLERLKRQGVDSRMLRVNYAFHSPQMAPFERELVHALGHLDLRPADLPMYSTVSGEPIDGAALTAAYWGRNLREPVAFAHAIAAAARDGHRVFVEIGPHPVLSSHITQCLGAREEPGQVVYSLRRDREERRTLLLGLGALYAQGYPVEWKRLYPSAGQCVPLPTYPWQRQRYWIEAGRTQRGAALSGHPLIGAQVPVAGASAVFETALGLTAVPYLSDHRVFEHVVVPGAAVLELAHAAAVAHAGAGRYRIKGLVLQAPLLLPVTGEQRVQVVLSEATAEGAEVTVYSQPSAAQPGEGWREHARGHVQSALEEGERRAIHLAVIRARCRTEVSIVELYATWREAGLAFGPAFRGITQLWCGEGEAVSRVELPEEARDGAAGYAMHPALLDAALQTLGAALGSGLGGEVCLPFEVDDFIVWQPGATAAWVHARRTGTPTAHVELFSGDLTVVDERGEVMAELTGVRLKRAGAAELRRTDGKAPPDWLYHLSWQEVTAAREAKPPSGTWLVLTEDEALGGALKTRLEMAGARYIPVDLAEEAMMPTGEAFRRALAALDAEGSRLEGVVYLWGSARASDAAPADRAEALTVAALHGVQALAGRKEPTAPRLLWVTQAAQAVSPGEAVAVAEAPLWGLGRVVMQEHPELECALLDLESDAGDAAEALWRELCTADDEAQVAWRAGKRYVARLVKAKAKAGPAIPDAVSYQLQTAHKGLLEHLRLVAAERRAPAAGEVEIQVEASGLNFRDVLNALGMYPGEAGPLGAECAGVVVAVGAGVTHVAVGDAVMALAKGAFCRFVTVDARLVAPQPAGLSMEQAATLPVVFLTALYALTDLGGLKAGERVLIHAAAGGVGMAAVQIARWIGAEVFATASPPKWDVVRAMGVEHVQNSRTLSFAEAFRTATQGQGVDVVLNALTGAFVDASAGLLCPGGRFLEMGKTDLRSASAMASAYPGVLYRAFDLMDAGPERIMQLFGRLLEGFASGQLRPLPVRSFAMTDAEAAFRFMAQARHVGKIALLAAHDRPIAPLCAESTVLITGGLGALGLHMAKWLWEQHHVKHLVLVGRSAPDGERLQAVEALRAAGARVTVAQADVADASGVRALLDAVPAELPLSGVIHAAGLLDDGVLAQQNATRFARVLSPKVRGAWNLHVETQGLPLRFFVMFSSAASVLGSAGQSSYAAGNAFLDALAQRRRAEGLPAQSLNWGPWAEGGMAETLDATQRTRLTRQGIGSLSPEVGLSLLEQALSRREVQLCILSLDARVFLQSLGGTVPPLWRALFSARPTRAPAEGGWAARLSALAPEARLQEVKAAVRAETAKVLGLSAAGDLPEKRPLKELGLDSLMAVELRNALAARRGKALPATLVFDYPTVEALARHLLDELLPATDKSAARPAPAKGTQDEPIAIVGIGCRFPGGVRDLDSFWRLLEQEVDAIGEVPKDRWDIDAYYNPDPDAPGKMTTRWGGFLERVDQFDPVFFEISPREAVSLDPQQRLLLEASWEALEQAGQTPEGLWGSDTGVYMGICTSEYQTMALAHPEAIDAYSLLGTAHSTTVGRLSYWLGLKGPNMPVDTACSSSLVAVHLACQALRAGECSLALAGGVSVILSPEGTVYFSKLRALSPTGRCHTFSADADGYVRSDGCGVVVLKRLSEAARDGDPILAVIRGSAVNQDGRSNGLTAPNGPSQEAVIRRALMQAGVSPSAVGYVETHGTGTPLGDPIEVQALSAVLSEGRAAEQPVVLGSVKTNLGHTEAAAGVAGLIKAVLSLQRETIPKSLHFSAPNPYIPWEQLPVKVAAEAMPWPRNGAPRIAGVSSFGFSGTNAHLVLEEAPRCATTEPIVETSPLILPLSAKSPHSLSALAESYATFFIEESSRPLADIAYTASVRRSHHAHRLALVGRSREELRASLEAFGRGEASAGVVQGEVKPGERPKVVFVYSGQGSQWAGMGRQLLEEEPVFRRAIEACEPLVKRHAGFSLLEELAALEDRSRVQETEVAQPALFAIHVALSALWTSWGVRPDAVIGHSVGEVAAAHLAGAMSLEEAVRLVCCRGRVMQRATGFGKMASVALSPEEASRALRGYEDRLSIAAVNDPGSVVLSGEAAALADVVERLEQRQVRCRMLQVNYAFHSPQMGPLAGEFAAALGLLETRPAKLSMYSTVSGDAVLGEGLDPAYWARNVREPVEFARAVEKALHDGHGIFVEVGPHPVLSGHLEQCLDAQGKHGQVVYSLRRERDERRTLLLALGALYAGGHPVAWKQLYPSGGRCVPLPAYPWQRKRYWIEAARGRAEREASPTWLYQLAWQAATLGPKAEPGGTWLVLSNGAALGHAVAERLKSAGARCITVGLGERAAPAGTDLRVEDPSAPHAFAPALRAVDAADAPLKGVVCLWSVERAGAESTPADRALELTVAALHFLQALASREAPSAPRLWWVTEGAQPVCPGEAVAAAEAPLWGLGRVVMQEHPELGCTLLDLESGVDNAAEALWQELCAADDETQVAWRAGKRHVARLVKAPGERGQVTPPAIAAESTVLITGGLGALGLSVARWLWKEHQVKHLLLVGRSAPEGARLQAVEALRAEGARVAVAQADVADRAAVQELLASVPAELPLSGVIHAAGVLDDGVLAQQNAARFARVLAPKVRGAWNLHVETRALPLRFFVMFSSVASVLGSAGQSNYAAANAFLDALAQQRRVEGLAAQSLNWGPWAEGGMAETLSPVERTRLRRQGIGSLSSAQGVTLLGQALSRSEAQLCVLPLNLRALEQVFATSAVPPVWRALVEPRPTQAPEAGRGGWAAELSLLAPGAQLSEVETVVRAEVAKVLGIEAPGEVPVDRPLQELGYSSLMALELRNALAARLGKALPATLVFNYPTVEALARHLLDHMRLAPAASAALPISVPTIKEEPIAIVGIGCRYPGGVRDPDSFWRLLEQGVDAISVVPKERWDIDAYYDPDPEAQGKMVTRWGGFLSEVDHFDPGFFEISPREAVGLDPQQRLLLEVSWEALEQAGQTPERLWGSDTGVYMGLCSNEYQTMAKAQAEPLEPYMLLGTAHSTSVARLSYWLGLKGPNMPVDTACSSSLVAVHLACQALRAGECSLALAGGVNLILSPETTVCLSGMRAMSPTGRCHTFSGDADGYVRSDGCGVVVLKRLSDAARDGDPVLAVIRGSAVNQDGRSNGLTAPSGPAQEAVIRRALAQAGVSPSAVGYVEAHGTGTPLGDPIEVQALSAVLSEGRAPEQRVVVGSVKTNIGHTEAAAGVAGLIKAVLSLQRGSIPKSLHFSAPNPHIPWEQLPVKVATESVPWKANGAPRIAGVSSFGISGTNAHVVLEETPAVVVPEPTVEPMAEDTLTLLPLSAHRPEALNALVEEYGKLLAEEAAPRLHDIAYTASVRRSHHAHRLALVGRSREELRASLEAFGRGEANAGVVQGEAKPGARPKVVFVYPGQGSQWVGMGRQLLDKEPVFRRAMEACDEAIRAEAGFSLLEALAAEAGRSELERIDVIQPALFAMGVSLSALWRSWGVEPDAVVGHSMGEVAAAHVAGALTLHQAAQIICRRSRLLLRLRGQGAMALVELSLAQAEEAVRGHEDRLSVAVSNSPRSTVLSGHPAALEEVLSQLVRKNVFCRQVKVDVASHSPQMDALRGELLEALEGLLPSTAKLPMYSTVTGCVIEGAELAAAYWVRNLRDPVRFAESVQQLLTQGHTLFVEMSPHPILLPAIEEGLRHAERQGAALPSLRREQDERRVLHSSLGALYAHGYAVQWKQLYPSAGRCVPLPAYPFQRERYWMETARPANGAAQRPQRSREHAQGHPLLGASFTVVTQPGARFWETALSVEALPYLADHRVEGEIVLPGAAYVEMALSAASEVYGQGAHAVEDIVFERMLALPPAGVRTVQAVLTEQGAGQALFQVSSREATDNTWVRHATASVRAFGLVAERASEGEAPAAIQKRCPTVVSGPEHYQQMEERGIAYGPRFQGVEQLWAGAGEALGRVRLPDEQATETLAYTMHPAFLDACFQAMSGLFSARDATAGGEGTYVPVGVTRVRLERRPRREGWVHGRLRAGEEPGVEGFSADLRFFGDDGQPLGEALGLRLKPLSNAALGRHDPYEHLLYAFSWHRKDHGAETRVNKAPPSPGAFLLWMDKGGTGAALSLLLQEQGERVVRVLAGEQYARLEEGLYQVDPSDPEGYRSVLRDAFGGERACRGVVHLFSLDATAEADTSAETLLSDQRLSSLSALYLAQALLRAGFRDLPRLLLVTRGTQAVGAEAATLQVSQAPVWGLGRTLSIEHPELGCTCVDLSPARAAKEAATLFQELVSSDGEEQIALREQGRYVARLVQTSFSTNEGTVAPPLLEPASGRPFRLEIAEPGVLERLTLRETERRPPGPSEVEIEVGAASLNFIDVMKSLGIYPGLASGPISLGAECAGRIVRVGDSVTGLTLGQEVVAVAPGSLSSHVTVPAGFVVPKPRSLGVEEASSVSNVFMTVWYALLHLGRLREGEQVLIHSAAGGVGLAAVQIAQRVGAEIFATAGTPEKRELLRSMGIRHVMDSRSLAFADEVLSATRGKGVDVVLNSLSGEAIPKSLSVLAHDGRFLEIGKRDIYADRPLGLSHFRKSLSYAAIDLAGLSERKPALVGALLREVMAEFEAGRLKPLPYQLFPVMRVEEAFRVMARGQHVGKIVVSMHDPEVRIAKAMGANRLGIQQDGSYLITGGLGGLGLSVAAWMVHEGARHLVLVGRRGASEAARAAIKAMEEAGAQVRIVSADVSQRADVERVLQGIEADLPPLLGIVHAAGVLDDRTMLELSREPFDKVMAPKMQGAWNLHSQTRNKRLSFFVLYSSAAALIGSPGQGNYAAANAFLDALAHSRRRLGLPGLSIDWGTFAEVGLAAAQQIRGERLAYRGVKGLSPAQGVEVLGRLLSGEQTQVGVLDLNLRQWLEFYPSAARSPLWTELLKEQRRSAQSAQGASHFRQALESEKPDRRRALLEQHLCEQLSRVLRLPASRIDRLSGFSSLGMDSLMSLELRNRLEASLGLKLSATLLFTYSNLAALAEHLLDRMGLGGEANHGASPKRVEETAVEVPELMDVEQFADDDILNAFDASLNRIKAEKLG</sequence>
<dbReference type="PROSITE" id="PS00012">
    <property type="entry name" value="PHOSPHOPANTETHEINE"/>
    <property type="match status" value="3"/>
</dbReference>
<dbReference type="SUPFAM" id="SSF51735">
    <property type="entry name" value="NAD(P)-binding Rossmann-fold domains"/>
    <property type="match status" value="8"/>
</dbReference>
<dbReference type="GO" id="GO:0008270">
    <property type="term" value="F:zinc ion binding"/>
    <property type="evidence" value="ECO:0007669"/>
    <property type="project" value="InterPro"/>
</dbReference>
<feature type="domain" description="Carrier" evidence="7">
    <location>
        <begin position="3526"/>
        <end position="3604"/>
    </location>
</feature>
<dbReference type="SMART" id="SM00825">
    <property type="entry name" value="PKS_KS"/>
    <property type="match status" value="3"/>
</dbReference>
<dbReference type="Pfam" id="PF21089">
    <property type="entry name" value="PKS_DH_N"/>
    <property type="match status" value="2"/>
</dbReference>
<dbReference type="Pfam" id="PF08240">
    <property type="entry name" value="ADH_N"/>
    <property type="match status" value="2"/>
</dbReference>
<dbReference type="InterPro" id="IPR014043">
    <property type="entry name" value="Acyl_transferase_dom"/>
</dbReference>
<dbReference type="InterPro" id="IPR016035">
    <property type="entry name" value="Acyl_Trfase/lysoPLipase"/>
</dbReference>
<dbReference type="CDD" id="cd08955">
    <property type="entry name" value="KR_2_FAS_SDR_x"/>
    <property type="match status" value="3"/>
</dbReference>